<evidence type="ECO:0000259" key="9">
    <source>
        <dbReference type="Pfam" id="PF01385"/>
    </source>
</evidence>
<keyword evidence="6" id="KW-0238">DNA-binding</keyword>
<sequence>MYYSYKYRLEPSDAQREELDRHRDICRQLYNHTRYRLNEYREDHGELPSMTTLRSELPALKKWWDDLSDVYSKVLQTVVERLFDNLSSLSALKQNGYGVGQLKWKPPREFRSFTYNQSGFKLDEKGGQTVLSLSKLADIPIRLHREIPDVHKSDSSCAAHQKSEISEDDAALKQVTLKKEPTGEWFAAFGVEVDREPPEKPDRLKNVVGIDVGILKYAHDTDGHAVESVDLSDERERLEREQRKLSRKEHGSNNYEKQRRRVAECHADLKNKRRDFLHKLSNYYAQEYDLVAVEDLDAKGLVELDGNSRNRAGAAWGTFLQMLEYKCEREGTHFVAVNPRGTTKECAACGVSTKKPLWVREHACPSCGFTADRDWNAAWNILSRGIKQVGAGRSESTSSESPCDSDGLRKSLCDFRTPVESALPTGTTSVPAKRVVEAGSPICSRARSARSHGP</sequence>
<evidence type="ECO:0000313" key="13">
    <source>
        <dbReference type="Proteomes" id="UP000198848"/>
    </source>
</evidence>
<evidence type="ECO:0000256" key="2">
    <source>
        <dbReference type="ARBA" id="ARBA00011044"/>
    </source>
</evidence>
<proteinExistence type="inferred from homology"/>
<keyword evidence="13" id="KW-1185">Reference proteome</keyword>
<keyword evidence="3" id="KW-0815">Transposition</keyword>
<keyword evidence="5" id="KW-0862">Zinc</keyword>
<feature type="region of interest" description="Disordered" evidence="8">
    <location>
        <begin position="226"/>
        <end position="259"/>
    </location>
</feature>
<evidence type="ECO:0000256" key="3">
    <source>
        <dbReference type="ARBA" id="ARBA00022578"/>
    </source>
</evidence>
<dbReference type="OrthoDB" id="33505at2157"/>
<feature type="domain" description="Probable transposase IS891/IS1136/IS1341" evidence="9">
    <location>
        <begin position="192"/>
        <end position="303"/>
    </location>
</feature>
<evidence type="ECO:0000256" key="8">
    <source>
        <dbReference type="SAM" id="MobiDB-lite"/>
    </source>
</evidence>
<dbReference type="GO" id="GO:0006310">
    <property type="term" value="P:DNA recombination"/>
    <property type="evidence" value="ECO:0007669"/>
    <property type="project" value="UniProtKB-KW"/>
</dbReference>
<evidence type="ECO:0000259" key="10">
    <source>
        <dbReference type="Pfam" id="PF07282"/>
    </source>
</evidence>
<dbReference type="Proteomes" id="UP000198848">
    <property type="component" value="Unassembled WGS sequence"/>
</dbReference>
<evidence type="ECO:0000256" key="5">
    <source>
        <dbReference type="ARBA" id="ARBA00022833"/>
    </source>
</evidence>
<keyword evidence="7" id="KW-0233">DNA recombination</keyword>
<dbReference type="InterPro" id="IPR021027">
    <property type="entry name" value="Transposase_put_HTH"/>
</dbReference>
<feature type="domain" description="Cas12f1-like TNB" evidence="10">
    <location>
        <begin position="316"/>
        <end position="381"/>
    </location>
</feature>
<dbReference type="GO" id="GO:0046872">
    <property type="term" value="F:metal ion binding"/>
    <property type="evidence" value="ECO:0007669"/>
    <property type="project" value="UniProtKB-KW"/>
</dbReference>
<gene>
    <name evidence="12" type="ORF">SAMN04489842_2150</name>
</gene>
<dbReference type="NCBIfam" id="NF040570">
    <property type="entry name" value="guided_TnpB"/>
    <property type="match status" value="1"/>
</dbReference>
<evidence type="ECO:0000256" key="6">
    <source>
        <dbReference type="ARBA" id="ARBA00023125"/>
    </source>
</evidence>
<dbReference type="NCBIfam" id="TIGR01766">
    <property type="entry name" value="IS200/IS605 family accessory protein TnpB-like domain"/>
    <property type="match status" value="1"/>
</dbReference>
<dbReference type="Pfam" id="PF12323">
    <property type="entry name" value="HTH_OrfB_IS605"/>
    <property type="match status" value="1"/>
</dbReference>
<dbReference type="InterPro" id="IPR010095">
    <property type="entry name" value="Cas12f1-like_TNB"/>
</dbReference>
<dbReference type="STRING" id="1095778.SAMN04489842_2150"/>
<evidence type="ECO:0000259" key="11">
    <source>
        <dbReference type="Pfam" id="PF12323"/>
    </source>
</evidence>
<keyword evidence="4" id="KW-0479">Metal-binding</keyword>
<dbReference type="InterPro" id="IPR001959">
    <property type="entry name" value="Transposase"/>
</dbReference>
<evidence type="ECO:0000256" key="4">
    <source>
        <dbReference type="ARBA" id="ARBA00022723"/>
    </source>
</evidence>
<evidence type="ECO:0000256" key="7">
    <source>
        <dbReference type="ARBA" id="ARBA00023172"/>
    </source>
</evidence>
<dbReference type="GO" id="GO:0032196">
    <property type="term" value="P:transposition"/>
    <property type="evidence" value="ECO:0007669"/>
    <property type="project" value="UniProtKB-KW"/>
</dbReference>
<comment type="similarity">
    <text evidence="2">In the N-terminal section; belongs to the transposase 2 family.</text>
</comment>
<dbReference type="RefSeq" id="WP_090381398.1">
    <property type="nucleotide sequence ID" value="NZ_FNLC01000002.1"/>
</dbReference>
<dbReference type="Pfam" id="PF01385">
    <property type="entry name" value="OrfB_IS605"/>
    <property type="match status" value="1"/>
</dbReference>
<feature type="compositionally biased region" description="Basic and acidic residues" evidence="8">
    <location>
        <begin position="226"/>
        <end position="251"/>
    </location>
</feature>
<dbReference type="PANTHER" id="PTHR30405:SF11">
    <property type="entry name" value="RNA-GUIDED DNA ENDONUCLEASE RV2885C-RELATED"/>
    <property type="match status" value="1"/>
</dbReference>
<dbReference type="Pfam" id="PF07282">
    <property type="entry name" value="Cas12f1-like_TNB"/>
    <property type="match status" value="1"/>
</dbReference>
<dbReference type="PANTHER" id="PTHR30405">
    <property type="entry name" value="TRANSPOSASE"/>
    <property type="match status" value="1"/>
</dbReference>
<protein>
    <submittedName>
        <fullName evidence="12">Putative transposase</fullName>
    </submittedName>
</protein>
<dbReference type="EMBL" id="FNLC01000002">
    <property type="protein sequence ID" value="SDR05407.1"/>
    <property type="molecule type" value="Genomic_DNA"/>
</dbReference>
<name>A0A1H1FWR1_NATTX</name>
<dbReference type="InterPro" id="IPR051399">
    <property type="entry name" value="RNA-guided_DNA_endo/Transpos"/>
</dbReference>
<organism evidence="12 13">
    <name type="scientific">Natronobacterium texcoconense</name>
    <dbReference type="NCBI Taxonomy" id="1095778"/>
    <lineage>
        <taxon>Archaea</taxon>
        <taxon>Methanobacteriati</taxon>
        <taxon>Methanobacteriota</taxon>
        <taxon>Stenosarchaea group</taxon>
        <taxon>Halobacteria</taxon>
        <taxon>Halobacteriales</taxon>
        <taxon>Natrialbaceae</taxon>
        <taxon>Natronobacterium</taxon>
    </lineage>
</organism>
<feature type="domain" description="Transposase putative helix-turn-helix" evidence="11">
    <location>
        <begin position="2"/>
        <end position="33"/>
    </location>
</feature>
<evidence type="ECO:0000256" key="1">
    <source>
        <dbReference type="ARBA" id="ARBA00008761"/>
    </source>
</evidence>
<dbReference type="AlphaFoldDB" id="A0A1H1FWR1"/>
<comment type="similarity">
    <text evidence="1">In the C-terminal section; belongs to the transposase 35 family.</text>
</comment>
<reference evidence="13" key="1">
    <citation type="submission" date="2016-10" db="EMBL/GenBank/DDBJ databases">
        <authorList>
            <person name="Varghese N."/>
            <person name="Submissions S."/>
        </authorList>
    </citation>
    <scope>NUCLEOTIDE SEQUENCE [LARGE SCALE GENOMIC DNA]</scope>
    <source>
        <strain evidence="13">DSM 24767</strain>
    </source>
</reference>
<accession>A0A1H1FWR1</accession>
<dbReference type="GO" id="GO:0003677">
    <property type="term" value="F:DNA binding"/>
    <property type="evidence" value="ECO:0007669"/>
    <property type="project" value="UniProtKB-KW"/>
</dbReference>
<evidence type="ECO:0000313" key="12">
    <source>
        <dbReference type="EMBL" id="SDR05407.1"/>
    </source>
</evidence>